<comment type="caution">
    <text evidence="2">The sequence shown here is derived from an EMBL/GenBank/DDBJ whole genome shotgun (WGS) entry which is preliminary data.</text>
</comment>
<dbReference type="AlphaFoldDB" id="A0AAW2J6J7"/>
<dbReference type="SUPFAM" id="SSF56219">
    <property type="entry name" value="DNase I-like"/>
    <property type="match status" value="1"/>
</dbReference>
<proteinExistence type="predicted"/>
<dbReference type="Gene3D" id="3.60.10.10">
    <property type="entry name" value="Endonuclease/exonuclease/phosphatase"/>
    <property type="match status" value="1"/>
</dbReference>
<feature type="domain" description="Reverse transcriptase zinc-binding" evidence="1">
    <location>
        <begin position="22"/>
        <end position="75"/>
    </location>
</feature>
<evidence type="ECO:0000313" key="2">
    <source>
        <dbReference type="EMBL" id="KAL0289687.1"/>
    </source>
</evidence>
<dbReference type="PANTHER" id="PTHR33116:SF78">
    <property type="entry name" value="OS12G0587133 PROTEIN"/>
    <property type="match status" value="1"/>
</dbReference>
<dbReference type="PANTHER" id="PTHR33116">
    <property type="entry name" value="REVERSE TRANSCRIPTASE ZINC-BINDING DOMAIN-CONTAINING PROTEIN-RELATED-RELATED"/>
    <property type="match status" value="1"/>
</dbReference>
<sequence length="519" mass="59385">MISSTHQDPRLHGPLLMGSFKIPKNCFILWLAIMGRLSTLDKPWLHHIGGSCILCQDGVPETHDHLFFSCSFSRRCFTIIRQQIPLPWPHRDWQHGVQWASSRWRGKHVVNAAYRSLLASIVYHIWQERNARRFQQLSRPPSFVGRLVVEEIRQRIISIPLRHSVSSIGGKEIVLHNSFGALDNTEDRIRLNFLHNWSWFEDYSGPAGRIWLAWFPLEVVRFTWHNCSEGTRSLWKRLDRMLVNEAWLEAWPDSSYICALPSTSDHSPLVLTGTHRDAEHAIFRFDNYLARQPGFLELPLLGGTSPHRVVDLDFLRSDLKHTLSIDEANLLDAPVTQSDIKDAFFAIDEDSAPGPDGYTSAFFKSAWPVIGHDISEAVSEFFRTERSISDNILLAQELLAGYNQVRLPQRCTLKVDIQKAYDSVEWDFLWAVLRLFGFPPRFIVLIEQCVSTATFSVALNGSVHGFFKGSRGLRQDLQSIQVLRDTLTEFAALSGLNVNPAKSQIILSRAVQQERRQIV</sequence>
<protein>
    <recommendedName>
        <fullName evidence="1">Reverse transcriptase zinc-binding domain-containing protein</fullName>
    </recommendedName>
</protein>
<dbReference type="InterPro" id="IPR036691">
    <property type="entry name" value="Endo/exonu/phosph_ase_sf"/>
</dbReference>
<name>A0AAW2J6J7_9LAMI</name>
<reference evidence="2" key="1">
    <citation type="submission" date="2020-06" db="EMBL/GenBank/DDBJ databases">
        <authorList>
            <person name="Li T."/>
            <person name="Hu X."/>
            <person name="Zhang T."/>
            <person name="Song X."/>
            <person name="Zhang H."/>
            <person name="Dai N."/>
            <person name="Sheng W."/>
            <person name="Hou X."/>
            <person name="Wei L."/>
        </authorList>
    </citation>
    <scope>NUCLEOTIDE SEQUENCE</scope>
    <source>
        <strain evidence="2">KEN8</strain>
        <tissue evidence="2">Leaf</tissue>
    </source>
</reference>
<gene>
    <name evidence="2" type="ORF">Scaly_2694900</name>
</gene>
<organism evidence="2">
    <name type="scientific">Sesamum calycinum</name>
    <dbReference type="NCBI Taxonomy" id="2727403"/>
    <lineage>
        <taxon>Eukaryota</taxon>
        <taxon>Viridiplantae</taxon>
        <taxon>Streptophyta</taxon>
        <taxon>Embryophyta</taxon>
        <taxon>Tracheophyta</taxon>
        <taxon>Spermatophyta</taxon>
        <taxon>Magnoliopsida</taxon>
        <taxon>eudicotyledons</taxon>
        <taxon>Gunneridae</taxon>
        <taxon>Pentapetalae</taxon>
        <taxon>asterids</taxon>
        <taxon>lamiids</taxon>
        <taxon>Lamiales</taxon>
        <taxon>Pedaliaceae</taxon>
        <taxon>Sesamum</taxon>
    </lineage>
</organism>
<reference evidence="2" key="2">
    <citation type="journal article" date="2024" name="Plant">
        <title>Genomic evolution and insights into agronomic trait innovations of Sesamum species.</title>
        <authorList>
            <person name="Miao H."/>
            <person name="Wang L."/>
            <person name="Qu L."/>
            <person name="Liu H."/>
            <person name="Sun Y."/>
            <person name="Le M."/>
            <person name="Wang Q."/>
            <person name="Wei S."/>
            <person name="Zheng Y."/>
            <person name="Lin W."/>
            <person name="Duan Y."/>
            <person name="Cao H."/>
            <person name="Xiong S."/>
            <person name="Wang X."/>
            <person name="Wei L."/>
            <person name="Li C."/>
            <person name="Ma Q."/>
            <person name="Ju M."/>
            <person name="Zhao R."/>
            <person name="Li G."/>
            <person name="Mu C."/>
            <person name="Tian Q."/>
            <person name="Mei H."/>
            <person name="Zhang T."/>
            <person name="Gao T."/>
            <person name="Zhang H."/>
        </authorList>
    </citation>
    <scope>NUCLEOTIDE SEQUENCE</scope>
    <source>
        <strain evidence="2">KEN8</strain>
    </source>
</reference>
<accession>A0AAW2J6J7</accession>
<evidence type="ECO:0000259" key="1">
    <source>
        <dbReference type="Pfam" id="PF13966"/>
    </source>
</evidence>
<dbReference type="EMBL" id="JACGWM010001680">
    <property type="protein sequence ID" value="KAL0289687.1"/>
    <property type="molecule type" value="Genomic_DNA"/>
</dbReference>
<dbReference type="InterPro" id="IPR026960">
    <property type="entry name" value="RVT-Znf"/>
</dbReference>
<dbReference type="Pfam" id="PF13966">
    <property type="entry name" value="zf-RVT"/>
    <property type="match status" value="1"/>
</dbReference>